<evidence type="ECO:0000256" key="1">
    <source>
        <dbReference type="SAM" id="MobiDB-lite"/>
    </source>
</evidence>
<gene>
    <name evidence="2" type="ORF">AVEN_261397_1</name>
</gene>
<dbReference type="EMBL" id="BGPR01096607">
    <property type="protein sequence ID" value="GBM42650.1"/>
    <property type="molecule type" value="Genomic_DNA"/>
</dbReference>
<comment type="caution">
    <text evidence="2">The sequence shown here is derived from an EMBL/GenBank/DDBJ whole genome shotgun (WGS) entry which is preliminary data.</text>
</comment>
<keyword evidence="3" id="KW-1185">Reference proteome</keyword>
<feature type="compositionally biased region" description="Basic and acidic residues" evidence="1">
    <location>
        <begin position="1"/>
        <end position="10"/>
    </location>
</feature>
<organism evidence="2 3">
    <name type="scientific">Araneus ventricosus</name>
    <name type="common">Orbweaver spider</name>
    <name type="synonym">Epeira ventricosa</name>
    <dbReference type="NCBI Taxonomy" id="182803"/>
    <lineage>
        <taxon>Eukaryota</taxon>
        <taxon>Metazoa</taxon>
        <taxon>Ecdysozoa</taxon>
        <taxon>Arthropoda</taxon>
        <taxon>Chelicerata</taxon>
        <taxon>Arachnida</taxon>
        <taxon>Araneae</taxon>
        <taxon>Araneomorphae</taxon>
        <taxon>Entelegynae</taxon>
        <taxon>Araneoidea</taxon>
        <taxon>Araneidae</taxon>
        <taxon>Araneus</taxon>
    </lineage>
</organism>
<dbReference type="AlphaFoldDB" id="A0A4Y2FMG2"/>
<reference evidence="2 3" key="1">
    <citation type="journal article" date="2019" name="Sci. Rep.">
        <title>Orb-weaving spider Araneus ventricosus genome elucidates the spidroin gene catalogue.</title>
        <authorList>
            <person name="Kono N."/>
            <person name="Nakamura H."/>
            <person name="Ohtoshi R."/>
            <person name="Moran D.A.P."/>
            <person name="Shinohara A."/>
            <person name="Yoshida Y."/>
            <person name="Fujiwara M."/>
            <person name="Mori M."/>
            <person name="Tomita M."/>
            <person name="Arakawa K."/>
        </authorList>
    </citation>
    <scope>NUCLEOTIDE SEQUENCE [LARGE SCALE GENOMIC DNA]</scope>
</reference>
<name>A0A4Y2FMG2_ARAVE</name>
<evidence type="ECO:0000313" key="2">
    <source>
        <dbReference type="EMBL" id="GBM42650.1"/>
    </source>
</evidence>
<accession>A0A4Y2FMG2</accession>
<evidence type="ECO:0000313" key="3">
    <source>
        <dbReference type="Proteomes" id="UP000499080"/>
    </source>
</evidence>
<feature type="region of interest" description="Disordered" evidence="1">
    <location>
        <begin position="1"/>
        <end position="53"/>
    </location>
</feature>
<protein>
    <submittedName>
        <fullName evidence="2">Uncharacterized protein</fullName>
    </submittedName>
</protein>
<dbReference type="Proteomes" id="UP000499080">
    <property type="component" value="Unassembled WGS sequence"/>
</dbReference>
<feature type="non-terminal residue" evidence="2">
    <location>
        <position position="53"/>
    </location>
</feature>
<proteinExistence type="predicted"/>
<sequence length="53" mass="5708">MDPKSAKEHGTAQPDPTGGMVPPGTEHLNEKMTGQRTMEMPPPGRLDAMSSKF</sequence>